<organism evidence="2 3">
    <name type="scientific">Cymbomonas tetramitiformis</name>
    <dbReference type="NCBI Taxonomy" id="36881"/>
    <lineage>
        <taxon>Eukaryota</taxon>
        <taxon>Viridiplantae</taxon>
        <taxon>Chlorophyta</taxon>
        <taxon>Pyramimonadophyceae</taxon>
        <taxon>Pyramimonadales</taxon>
        <taxon>Pyramimonadaceae</taxon>
        <taxon>Cymbomonas</taxon>
    </lineage>
</organism>
<keyword evidence="3" id="KW-1185">Reference proteome</keyword>
<evidence type="ECO:0000313" key="3">
    <source>
        <dbReference type="Proteomes" id="UP001190700"/>
    </source>
</evidence>
<sequence length="237" mass="27251">MQVVFRAVYEGLPEVLGLTEESFRREAMLRWQEANGEVPAAAARAAVETPPEEKFDSIEEVIAFLRNKLGKLDKHRQSIYKTEQERRMHTGREHCKIVIWCPSHSLSGEKDCVTDAAPWAVHELPTLRSLPHADLVGHEDHGIDNWMEDRERKARQKGGEGGQRPSVMDVIGANTTWTREELSRDTLRRWALQFRDPTPEKERLNVKQWLEWEQGNTGEEEPIEGSWWNGGIPGTEH</sequence>
<dbReference type="EMBL" id="LGRX02000769">
    <property type="protein sequence ID" value="KAK3287672.1"/>
    <property type="molecule type" value="Genomic_DNA"/>
</dbReference>
<protein>
    <submittedName>
        <fullName evidence="2">Uncharacterized protein</fullName>
    </submittedName>
</protein>
<evidence type="ECO:0000256" key="1">
    <source>
        <dbReference type="SAM" id="MobiDB-lite"/>
    </source>
</evidence>
<evidence type="ECO:0000313" key="2">
    <source>
        <dbReference type="EMBL" id="KAK3287672.1"/>
    </source>
</evidence>
<name>A0AAE0LJQ5_9CHLO</name>
<reference evidence="2 3" key="1">
    <citation type="journal article" date="2015" name="Genome Biol. Evol.">
        <title>Comparative Genomics of a Bacterivorous Green Alga Reveals Evolutionary Causalities and Consequences of Phago-Mixotrophic Mode of Nutrition.</title>
        <authorList>
            <person name="Burns J.A."/>
            <person name="Paasch A."/>
            <person name="Narechania A."/>
            <person name="Kim E."/>
        </authorList>
    </citation>
    <scope>NUCLEOTIDE SEQUENCE [LARGE SCALE GENOMIC DNA]</scope>
    <source>
        <strain evidence="2 3">PLY_AMNH</strain>
    </source>
</reference>
<dbReference type="AlphaFoldDB" id="A0AAE0LJQ5"/>
<dbReference type="Proteomes" id="UP001190700">
    <property type="component" value="Unassembled WGS sequence"/>
</dbReference>
<comment type="caution">
    <text evidence="2">The sequence shown here is derived from an EMBL/GenBank/DDBJ whole genome shotgun (WGS) entry which is preliminary data.</text>
</comment>
<gene>
    <name evidence="2" type="ORF">CYMTET_4824</name>
</gene>
<proteinExistence type="predicted"/>
<feature type="region of interest" description="Disordered" evidence="1">
    <location>
        <begin position="214"/>
        <end position="237"/>
    </location>
</feature>
<accession>A0AAE0LJQ5</accession>